<evidence type="ECO:0000313" key="1">
    <source>
        <dbReference type="Ensembl" id="ENSLCNP00005008559.1"/>
    </source>
</evidence>
<proteinExistence type="predicted"/>
<organism evidence="1 2">
    <name type="scientific">Lynx canadensis</name>
    <name type="common">Canada lynx</name>
    <name type="synonym">Felis canadensis</name>
    <dbReference type="NCBI Taxonomy" id="61383"/>
    <lineage>
        <taxon>Eukaryota</taxon>
        <taxon>Metazoa</taxon>
        <taxon>Chordata</taxon>
        <taxon>Craniata</taxon>
        <taxon>Vertebrata</taxon>
        <taxon>Euteleostomi</taxon>
        <taxon>Mammalia</taxon>
        <taxon>Eutheria</taxon>
        <taxon>Laurasiatheria</taxon>
        <taxon>Carnivora</taxon>
        <taxon>Feliformia</taxon>
        <taxon>Felidae</taxon>
        <taxon>Felinae</taxon>
        <taxon>Lynx</taxon>
    </lineage>
</organism>
<evidence type="ECO:0000313" key="2">
    <source>
        <dbReference type="Proteomes" id="UP000472241"/>
    </source>
</evidence>
<dbReference type="Proteomes" id="UP000472241">
    <property type="component" value="Unplaced"/>
</dbReference>
<dbReference type="Ensembl" id="ENSLCNT00005009606.1">
    <property type="protein sequence ID" value="ENSLCNP00005008559.1"/>
    <property type="gene ID" value="ENSLCNG00005005610.1"/>
</dbReference>
<sequence length="120" mass="14033">VAKMNSLGNNRYCRGCGERGTLLHCWWECKLVQLLWRTVWRLLKKLKLELPCDPAIALLRIYPKDRGVLIHRGPCTPMFIAVLSAIAKVGKEPKCPSTDEWTKMWFIYTMAYYLAMREKE</sequence>
<keyword evidence="2" id="KW-1185">Reference proteome</keyword>
<accession>A0A667G5X7</accession>
<protein>
    <submittedName>
        <fullName evidence="1">Uncharacterized protein</fullName>
    </submittedName>
</protein>
<dbReference type="AlphaFoldDB" id="A0A667G5X7"/>
<name>A0A667G5X7_LYNCA</name>
<reference evidence="1" key="1">
    <citation type="submission" date="2025-08" db="UniProtKB">
        <authorList>
            <consortium name="Ensembl"/>
        </authorList>
    </citation>
    <scope>IDENTIFICATION</scope>
</reference>
<reference evidence="1" key="2">
    <citation type="submission" date="2025-09" db="UniProtKB">
        <authorList>
            <consortium name="Ensembl"/>
        </authorList>
    </citation>
    <scope>IDENTIFICATION</scope>
</reference>